<dbReference type="AlphaFoldDB" id="A0A150GM63"/>
<accession>A0A150GM63</accession>
<evidence type="ECO:0000313" key="3">
    <source>
        <dbReference type="Proteomes" id="UP000075714"/>
    </source>
</evidence>
<feature type="region of interest" description="Disordered" evidence="1">
    <location>
        <begin position="44"/>
        <end position="65"/>
    </location>
</feature>
<dbReference type="PANTHER" id="PTHR33639:SF2">
    <property type="entry name" value="DUF393 DOMAIN-CONTAINING PROTEIN"/>
    <property type="match status" value="1"/>
</dbReference>
<organism evidence="2 3">
    <name type="scientific">Gonium pectorale</name>
    <name type="common">Green alga</name>
    <dbReference type="NCBI Taxonomy" id="33097"/>
    <lineage>
        <taxon>Eukaryota</taxon>
        <taxon>Viridiplantae</taxon>
        <taxon>Chlorophyta</taxon>
        <taxon>core chlorophytes</taxon>
        <taxon>Chlorophyceae</taxon>
        <taxon>CS clade</taxon>
        <taxon>Chlamydomonadales</taxon>
        <taxon>Volvocaceae</taxon>
        <taxon>Gonium</taxon>
    </lineage>
</organism>
<dbReference type="Pfam" id="PF04134">
    <property type="entry name" value="DCC1-like"/>
    <property type="match status" value="1"/>
</dbReference>
<dbReference type="EMBL" id="LSYV01000015">
    <property type="protein sequence ID" value="KXZ50933.1"/>
    <property type="molecule type" value="Genomic_DNA"/>
</dbReference>
<reference evidence="3" key="1">
    <citation type="journal article" date="2016" name="Nat. Commun.">
        <title>The Gonium pectorale genome demonstrates co-option of cell cycle regulation during the evolution of multicellularity.</title>
        <authorList>
            <person name="Hanschen E.R."/>
            <person name="Marriage T.N."/>
            <person name="Ferris P.J."/>
            <person name="Hamaji T."/>
            <person name="Toyoda A."/>
            <person name="Fujiyama A."/>
            <person name="Neme R."/>
            <person name="Noguchi H."/>
            <person name="Minakuchi Y."/>
            <person name="Suzuki M."/>
            <person name="Kawai-Toyooka H."/>
            <person name="Smith D.R."/>
            <person name="Sparks H."/>
            <person name="Anderson J."/>
            <person name="Bakaric R."/>
            <person name="Luria V."/>
            <person name="Karger A."/>
            <person name="Kirschner M.W."/>
            <person name="Durand P.M."/>
            <person name="Michod R.E."/>
            <person name="Nozaki H."/>
            <person name="Olson B.J."/>
        </authorList>
    </citation>
    <scope>NUCLEOTIDE SEQUENCE [LARGE SCALE GENOMIC DNA]</scope>
    <source>
        <strain evidence="3">NIES-2863</strain>
    </source>
</reference>
<gene>
    <name evidence="2" type="ORF">GPECTOR_14g179</name>
</gene>
<proteinExistence type="predicted"/>
<dbReference type="PANTHER" id="PTHR33639">
    <property type="entry name" value="THIOL-DISULFIDE OXIDOREDUCTASE DCC"/>
    <property type="match status" value="1"/>
</dbReference>
<dbReference type="InterPro" id="IPR052927">
    <property type="entry name" value="DCC_oxidoreductase"/>
</dbReference>
<name>A0A150GM63_GONPE</name>
<sequence>MAAAPSVLKGLNGQPRLSGGWRLDARRAPGVVLLRHTTAPSIAAAPAHSLAPDGRSSGGRRRSPRAVCSAAPEATAAVAARPAPAQDRDDFVLDKRPVILYDGVCGLCNRGVNFMLDNDPGGAFRLAALQSPAGRRLLSRCGRRPDDLSSIVLVTPTAHHIRSEAILRIGVALRVPLPLLAAFGFPVPLPLRDAFYDAVANNRYSFFGRTDSCRLRDAGKFADRFIVD</sequence>
<evidence type="ECO:0000313" key="2">
    <source>
        <dbReference type="EMBL" id="KXZ50933.1"/>
    </source>
</evidence>
<dbReference type="Proteomes" id="UP000075714">
    <property type="component" value="Unassembled WGS sequence"/>
</dbReference>
<evidence type="ECO:0000256" key="1">
    <source>
        <dbReference type="SAM" id="MobiDB-lite"/>
    </source>
</evidence>
<dbReference type="OrthoDB" id="410458at2759"/>
<comment type="caution">
    <text evidence="2">The sequence shown here is derived from an EMBL/GenBank/DDBJ whole genome shotgun (WGS) entry which is preliminary data.</text>
</comment>
<dbReference type="STRING" id="33097.A0A150GM63"/>
<dbReference type="GO" id="GO:0015035">
    <property type="term" value="F:protein-disulfide reductase activity"/>
    <property type="evidence" value="ECO:0007669"/>
    <property type="project" value="InterPro"/>
</dbReference>
<keyword evidence="3" id="KW-1185">Reference proteome</keyword>
<evidence type="ECO:0008006" key="4">
    <source>
        <dbReference type="Google" id="ProtNLM"/>
    </source>
</evidence>
<protein>
    <recommendedName>
        <fullName evidence="4">Thiol-disulfide oxidoreductase DCC</fullName>
    </recommendedName>
</protein>
<dbReference type="InterPro" id="IPR007263">
    <property type="entry name" value="DCC1-like"/>
</dbReference>